<accession>A0ABV5K875</accession>
<keyword evidence="3" id="KW-1185">Reference proteome</keyword>
<dbReference type="Proteomes" id="UP001589750">
    <property type="component" value="Unassembled WGS sequence"/>
</dbReference>
<evidence type="ECO:0000313" key="3">
    <source>
        <dbReference type="Proteomes" id="UP001589750"/>
    </source>
</evidence>
<sequence length="116" mass="12761">MRLPAPSVLDSVRDSGRRRRDQRRLERVAADPASATVADIVLLLEAEGAAPDRVASTLYRAASIGVQPAMLWEWVRAFDGLELVRLLCSESPDYLVLGALVDGITIHREFSAMLDD</sequence>
<gene>
    <name evidence="2" type="ORF">ACFFRI_07635</name>
</gene>
<comment type="caution">
    <text evidence="2">The sequence shown here is derived from an EMBL/GenBank/DDBJ whole genome shotgun (WGS) entry which is preliminary data.</text>
</comment>
<evidence type="ECO:0000256" key="1">
    <source>
        <dbReference type="SAM" id="MobiDB-lite"/>
    </source>
</evidence>
<protein>
    <submittedName>
        <fullName evidence="2">Uncharacterized protein</fullName>
    </submittedName>
</protein>
<dbReference type="RefSeq" id="WP_140011494.1">
    <property type="nucleotide sequence ID" value="NZ_JBHMDG010000009.1"/>
</dbReference>
<dbReference type="EMBL" id="JBHMDG010000009">
    <property type="protein sequence ID" value="MFB9312910.1"/>
    <property type="molecule type" value="Genomic_DNA"/>
</dbReference>
<name>A0ABV5K875_9ACTN</name>
<organism evidence="2 3">
    <name type="scientific">Nocardioides plantarum</name>
    <dbReference type="NCBI Taxonomy" id="29299"/>
    <lineage>
        <taxon>Bacteria</taxon>
        <taxon>Bacillati</taxon>
        <taxon>Actinomycetota</taxon>
        <taxon>Actinomycetes</taxon>
        <taxon>Propionibacteriales</taxon>
        <taxon>Nocardioidaceae</taxon>
        <taxon>Nocardioides</taxon>
    </lineage>
</organism>
<proteinExistence type="predicted"/>
<feature type="region of interest" description="Disordered" evidence="1">
    <location>
        <begin position="1"/>
        <end position="27"/>
    </location>
</feature>
<reference evidence="2 3" key="1">
    <citation type="submission" date="2024-09" db="EMBL/GenBank/DDBJ databases">
        <authorList>
            <person name="Sun Q."/>
            <person name="Mori K."/>
        </authorList>
    </citation>
    <scope>NUCLEOTIDE SEQUENCE [LARGE SCALE GENOMIC DNA]</scope>
    <source>
        <strain evidence="2 3">JCM 9626</strain>
    </source>
</reference>
<evidence type="ECO:0000313" key="2">
    <source>
        <dbReference type="EMBL" id="MFB9312910.1"/>
    </source>
</evidence>